<accession>A0A1M5UGH7</accession>
<dbReference type="AlphaFoldDB" id="A0A1M5UGH7"/>
<dbReference type="EMBL" id="FQWS01000002">
    <property type="protein sequence ID" value="SHH62018.1"/>
    <property type="molecule type" value="Genomic_DNA"/>
</dbReference>
<name>A0A1M5UGH7_9FLAO</name>
<evidence type="ECO:0000313" key="2">
    <source>
        <dbReference type="Proteomes" id="UP000184522"/>
    </source>
</evidence>
<keyword evidence="2" id="KW-1185">Reference proteome</keyword>
<evidence type="ECO:0000313" key="1">
    <source>
        <dbReference type="EMBL" id="SHH62018.1"/>
    </source>
</evidence>
<reference evidence="2" key="1">
    <citation type="submission" date="2016-11" db="EMBL/GenBank/DDBJ databases">
        <authorList>
            <person name="Varghese N."/>
            <person name="Submissions S."/>
        </authorList>
    </citation>
    <scope>NUCLEOTIDE SEQUENCE [LARGE SCALE GENOMIC DNA]</scope>
    <source>
        <strain evidence="2">DSM 25330</strain>
    </source>
</reference>
<dbReference type="SUPFAM" id="SSF158682">
    <property type="entry name" value="TerB-like"/>
    <property type="match status" value="1"/>
</dbReference>
<dbReference type="STRING" id="1089305.SAMN05444148_2475"/>
<dbReference type="InterPro" id="IPR029024">
    <property type="entry name" value="TerB-like"/>
</dbReference>
<dbReference type="Proteomes" id="UP000184522">
    <property type="component" value="Unassembled WGS sequence"/>
</dbReference>
<protein>
    <recommendedName>
        <fullName evidence="3">Tellurite resistance protein TerB</fullName>
    </recommendedName>
</protein>
<sequence>MEAPNWTKDELIAYTLLYAAHSDLKENNHERNVIISKVDMQTFQKIHDEFSADNDFQSIQKILASIEKHQYSKENLDQILADIKGLFFADGDFDIREHSMLLFLKRILN</sequence>
<evidence type="ECO:0008006" key="3">
    <source>
        <dbReference type="Google" id="ProtNLM"/>
    </source>
</evidence>
<organism evidence="1 2">
    <name type="scientific">Winogradskyella jejuensis</name>
    <dbReference type="NCBI Taxonomy" id="1089305"/>
    <lineage>
        <taxon>Bacteria</taxon>
        <taxon>Pseudomonadati</taxon>
        <taxon>Bacteroidota</taxon>
        <taxon>Flavobacteriia</taxon>
        <taxon>Flavobacteriales</taxon>
        <taxon>Flavobacteriaceae</taxon>
        <taxon>Winogradskyella</taxon>
    </lineage>
</organism>
<gene>
    <name evidence="1" type="ORF">SAMN05444148_2475</name>
</gene>
<proteinExistence type="predicted"/>
<dbReference type="RefSeq" id="WP_073086872.1">
    <property type="nucleotide sequence ID" value="NZ_FQWS01000002.1"/>
</dbReference>
<dbReference type="OrthoDB" id="9770030at2"/>